<evidence type="ECO:0000256" key="1">
    <source>
        <dbReference type="SAM" id="SignalP"/>
    </source>
</evidence>
<comment type="caution">
    <text evidence="2">The sequence shown here is derived from an EMBL/GenBank/DDBJ whole genome shotgun (WGS) entry which is preliminary data.</text>
</comment>
<dbReference type="Gene3D" id="2.60.40.420">
    <property type="entry name" value="Cupredoxins - blue copper proteins"/>
    <property type="match status" value="1"/>
</dbReference>
<protein>
    <submittedName>
        <fullName evidence="2">Uncharacterized protein</fullName>
    </submittedName>
</protein>
<evidence type="ECO:0000313" key="3">
    <source>
        <dbReference type="Proteomes" id="UP001162483"/>
    </source>
</evidence>
<feature type="chain" id="PRO_5045312359" evidence="1">
    <location>
        <begin position="19"/>
        <end position="101"/>
    </location>
</feature>
<dbReference type="Proteomes" id="UP001162483">
    <property type="component" value="Unassembled WGS sequence"/>
</dbReference>
<dbReference type="EMBL" id="CATNWA010019399">
    <property type="protein sequence ID" value="CAI9612964.1"/>
    <property type="molecule type" value="Genomic_DNA"/>
</dbReference>
<evidence type="ECO:0000313" key="2">
    <source>
        <dbReference type="EMBL" id="CAI9612964.1"/>
    </source>
</evidence>
<proteinExistence type="predicted"/>
<reference evidence="2" key="1">
    <citation type="submission" date="2023-05" db="EMBL/GenBank/DDBJ databases">
        <authorList>
            <person name="Stuckert A."/>
        </authorList>
    </citation>
    <scope>NUCLEOTIDE SEQUENCE</scope>
</reference>
<name>A0ABN9GVL4_9NEOB</name>
<sequence>MGPLVLLQLLTFLHSSDGITRTFYIAAVEQFWNYKEGAIFSVGQRENVRSSGAPMYKKAIFAEYSDASFTDPKPRAPWTGLLGPVIRLETFDSAIIHFKNL</sequence>
<feature type="non-terminal residue" evidence="2">
    <location>
        <position position="101"/>
    </location>
</feature>
<keyword evidence="3" id="KW-1185">Reference proteome</keyword>
<gene>
    <name evidence="2" type="ORF">SPARVUS_LOCUS14805901</name>
</gene>
<organism evidence="2 3">
    <name type="scientific">Staurois parvus</name>
    <dbReference type="NCBI Taxonomy" id="386267"/>
    <lineage>
        <taxon>Eukaryota</taxon>
        <taxon>Metazoa</taxon>
        <taxon>Chordata</taxon>
        <taxon>Craniata</taxon>
        <taxon>Vertebrata</taxon>
        <taxon>Euteleostomi</taxon>
        <taxon>Amphibia</taxon>
        <taxon>Batrachia</taxon>
        <taxon>Anura</taxon>
        <taxon>Neobatrachia</taxon>
        <taxon>Ranoidea</taxon>
        <taxon>Ranidae</taxon>
        <taxon>Staurois</taxon>
    </lineage>
</organism>
<feature type="signal peptide" evidence="1">
    <location>
        <begin position="1"/>
        <end position="18"/>
    </location>
</feature>
<keyword evidence="1" id="KW-0732">Signal</keyword>
<dbReference type="SUPFAM" id="SSF49503">
    <property type="entry name" value="Cupredoxins"/>
    <property type="match status" value="1"/>
</dbReference>
<dbReference type="InterPro" id="IPR008972">
    <property type="entry name" value="Cupredoxin"/>
</dbReference>
<accession>A0ABN9GVL4</accession>